<feature type="domain" description="AMP-binding enzyme C-terminal" evidence="2">
    <location>
        <begin position="446"/>
        <end position="520"/>
    </location>
</feature>
<dbReference type="InterPro" id="IPR045851">
    <property type="entry name" value="AMP-bd_C_sf"/>
</dbReference>
<dbReference type="InterPro" id="IPR000873">
    <property type="entry name" value="AMP-dep_synth/lig_dom"/>
</dbReference>
<dbReference type="PANTHER" id="PTHR43767">
    <property type="entry name" value="LONG-CHAIN-FATTY-ACID--COA LIGASE"/>
    <property type="match status" value="1"/>
</dbReference>
<dbReference type="Gene3D" id="3.40.50.12780">
    <property type="entry name" value="N-terminal domain of ligase-like"/>
    <property type="match status" value="1"/>
</dbReference>
<reference evidence="3 4" key="1">
    <citation type="journal article" date="2015" name="Antonie Van Leeuwenhoek">
        <title>Prauserella endophytica sp. nov., an endophytic actinobacterium isolated from Tamarix taklamakanensis.</title>
        <authorList>
            <person name="Liu J.M."/>
            <person name="Habden X."/>
            <person name="Guo L."/>
            <person name="Tuo L."/>
            <person name="Jiang Z.K."/>
            <person name="Liu S.W."/>
            <person name="Liu X.F."/>
            <person name="Chen L."/>
            <person name="Li R.F."/>
            <person name="Zhang Y.Q."/>
            <person name="Sun C.H."/>
        </authorList>
    </citation>
    <scope>NUCLEOTIDE SEQUENCE [LARGE SCALE GENOMIC DNA]</scope>
    <source>
        <strain evidence="3 4">CGMCC 4.7182</strain>
    </source>
</reference>
<organism evidence="3 4">
    <name type="scientific">Prauserella endophytica</name>
    <dbReference type="NCBI Taxonomy" id="1592324"/>
    <lineage>
        <taxon>Bacteria</taxon>
        <taxon>Bacillati</taxon>
        <taxon>Actinomycetota</taxon>
        <taxon>Actinomycetes</taxon>
        <taxon>Pseudonocardiales</taxon>
        <taxon>Pseudonocardiaceae</taxon>
        <taxon>Prauserella</taxon>
        <taxon>Prauserella coralliicola group</taxon>
    </lineage>
</organism>
<dbReference type="InterPro" id="IPR025110">
    <property type="entry name" value="AMP-bd_C"/>
</dbReference>
<keyword evidence="4" id="KW-1185">Reference proteome</keyword>
<comment type="caution">
    <text evidence="3">The sequence shown here is derived from an EMBL/GenBank/DDBJ whole genome shotgun (WGS) entry which is preliminary data.</text>
</comment>
<dbReference type="EMBL" id="SWMS01000012">
    <property type="protein sequence ID" value="TKG68383.1"/>
    <property type="molecule type" value="Genomic_DNA"/>
</dbReference>
<dbReference type="Pfam" id="PF00501">
    <property type="entry name" value="AMP-binding"/>
    <property type="match status" value="1"/>
</dbReference>
<dbReference type="InterPro" id="IPR042099">
    <property type="entry name" value="ANL_N_sf"/>
</dbReference>
<sequence>MLSTMQDDQLSLADLLRHGSTLHSESEVVTWTSSGPRRATYGQVGKRAAQLANALRGLGVTGDQRVGTFMWNNAEHLEAYLAIPAMGAVLHTLNIRLFPEQLVFVANHAEDHVVIVDGTLVPLFAKQLPQLKTVQHVIVANGDPASLEAPEGVQVHAYDELLAAQPETFDWPVVDERSAAAMCYTSGTTGDPKGVVYSHRSIWLHSMQVCMSDSMRLDQSDKALVIVPMFHAMSWGMPYAAFMVGASMIMPDRFLQPEPIAQILAAERPTFAGAVPTIWQGLLQHLDANPQDISHLREVVVGGSAAPPAMMHAFEERYGVPILHAWGMTETSPLGSVARPPASATGEEAWQYRYTQGRFPASVRARLIDDDGNEVPWDGESVGELEVRGPWIAGGYYGDADPAKFHDGWLRTGDVGKITPNGYLTLTDRAKDVIKSGGEWISSVDLENTVMSHPAVAEAAVIGVPDEKWDERPLVAVVLREGEQVSADELRTFLQDKVAKWQLPEHWTFVEEVPKTSVGKFDKKRLRAAHAEGKLDVAHF</sequence>
<dbReference type="Proteomes" id="UP000309992">
    <property type="component" value="Unassembled WGS sequence"/>
</dbReference>
<dbReference type="Gene3D" id="3.30.300.30">
    <property type="match status" value="1"/>
</dbReference>
<dbReference type="PROSITE" id="PS00455">
    <property type="entry name" value="AMP_BINDING"/>
    <property type="match status" value="1"/>
</dbReference>
<dbReference type="InterPro" id="IPR050237">
    <property type="entry name" value="ATP-dep_AMP-bd_enzyme"/>
</dbReference>
<dbReference type="CDD" id="cd12119">
    <property type="entry name" value="ttLC_FACS_AlkK_like"/>
    <property type="match status" value="1"/>
</dbReference>
<evidence type="ECO:0000313" key="3">
    <source>
        <dbReference type="EMBL" id="TKG68383.1"/>
    </source>
</evidence>
<accession>A0ABY2S2X3</accession>
<gene>
    <name evidence="3" type="ORF">FCN18_21770</name>
</gene>
<evidence type="ECO:0000259" key="1">
    <source>
        <dbReference type="Pfam" id="PF00501"/>
    </source>
</evidence>
<dbReference type="PANTHER" id="PTHR43767:SF11">
    <property type="entry name" value="MEDIUM-CHAIN-FATTY-ACID--COA LIGASE"/>
    <property type="match status" value="1"/>
</dbReference>
<evidence type="ECO:0000259" key="2">
    <source>
        <dbReference type="Pfam" id="PF13193"/>
    </source>
</evidence>
<protein>
    <submittedName>
        <fullName evidence="3">Long-chain fatty acid--CoA ligase</fullName>
    </submittedName>
</protein>
<keyword evidence="3" id="KW-0436">Ligase</keyword>
<evidence type="ECO:0000313" key="4">
    <source>
        <dbReference type="Proteomes" id="UP000309992"/>
    </source>
</evidence>
<dbReference type="Pfam" id="PF13193">
    <property type="entry name" value="AMP-binding_C"/>
    <property type="match status" value="1"/>
</dbReference>
<dbReference type="NCBIfam" id="NF004837">
    <property type="entry name" value="PRK06187.1"/>
    <property type="match status" value="1"/>
</dbReference>
<name>A0ABY2S2X3_9PSEU</name>
<dbReference type="InterPro" id="IPR020845">
    <property type="entry name" value="AMP-binding_CS"/>
</dbReference>
<feature type="domain" description="AMP-dependent synthetase/ligase" evidence="1">
    <location>
        <begin position="27"/>
        <end position="397"/>
    </location>
</feature>
<dbReference type="GO" id="GO:0016874">
    <property type="term" value="F:ligase activity"/>
    <property type="evidence" value="ECO:0007669"/>
    <property type="project" value="UniProtKB-KW"/>
</dbReference>
<dbReference type="RefSeq" id="WP_112264390.1">
    <property type="nucleotide sequence ID" value="NZ_SWMS01000012.1"/>
</dbReference>
<proteinExistence type="predicted"/>
<dbReference type="SUPFAM" id="SSF56801">
    <property type="entry name" value="Acetyl-CoA synthetase-like"/>
    <property type="match status" value="1"/>
</dbReference>